<evidence type="ECO:0000313" key="2">
    <source>
        <dbReference type="EMBL" id="KHT44121.1"/>
    </source>
</evidence>
<protein>
    <recommendedName>
        <fullName evidence="4">PEP-CTERM protein-sorting domain-containing protein</fullName>
    </recommendedName>
</protein>
<dbReference type="AlphaFoldDB" id="A0A0B3YUF6"/>
<reference evidence="2 3" key="1">
    <citation type="submission" date="2014-12" db="EMBL/GenBank/DDBJ databases">
        <title>Genome sequencing of Alteromonas marina AD001.</title>
        <authorList>
            <person name="Adrian T.G.S."/>
            <person name="Chan K.G."/>
        </authorList>
    </citation>
    <scope>NUCLEOTIDE SEQUENCE [LARGE SCALE GENOMIC DNA]</scope>
    <source>
        <strain evidence="2 3">AD001</strain>
    </source>
</reference>
<name>A0A0B3YUF6_9ALTE</name>
<dbReference type="RefSeq" id="WP_039223773.1">
    <property type="nucleotide sequence ID" value="NZ_JWLW01000067.1"/>
</dbReference>
<sequence length="205" mass="21337">MKNILCKLALIVTMICSSANASAALIVSLDIDGNTAYNPFTLISSASNTANITSFTFDLGSLGLVFDPETGGAFDNGNGVAFTPGSNTASITGLVTPYDVTDGATSFTQFFTDFNPGESFVWDIDVDFFTGKKRVDGDDLIGALLSISFDDGTTIDGVFQEIAGNADASGFVAVSFSNVNAVSEPAPIALLVLSLALMSLRGRRI</sequence>
<proteinExistence type="predicted"/>
<keyword evidence="3" id="KW-1185">Reference proteome</keyword>
<evidence type="ECO:0008006" key="4">
    <source>
        <dbReference type="Google" id="ProtNLM"/>
    </source>
</evidence>
<comment type="caution">
    <text evidence="2">The sequence shown here is derived from an EMBL/GenBank/DDBJ whole genome shotgun (WGS) entry which is preliminary data.</text>
</comment>
<dbReference type="OrthoDB" id="8481493at2"/>
<dbReference type="EMBL" id="JWLW01000067">
    <property type="protein sequence ID" value="KHT44121.1"/>
    <property type="molecule type" value="Genomic_DNA"/>
</dbReference>
<feature type="chain" id="PRO_5002083787" description="PEP-CTERM protein-sorting domain-containing protein" evidence="1">
    <location>
        <begin position="24"/>
        <end position="205"/>
    </location>
</feature>
<keyword evidence="1" id="KW-0732">Signal</keyword>
<evidence type="ECO:0000313" key="3">
    <source>
        <dbReference type="Proteomes" id="UP000031197"/>
    </source>
</evidence>
<accession>A0A0B3YUF6</accession>
<dbReference type="Proteomes" id="UP000031197">
    <property type="component" value="Unassembled WGS sequence"/>
</dbReference>
<gene>
    <name evidence="2" type="ORF">RJ41_17945</name>
</gene>
<organism evidence="2 3">
    <name type="scientific">Alteromonas marina</name>
    <dbReference type="NCBI Taxonomy" id="203795"/>
    <lineage>
        <taxon>Bacteria</taxon>
        <taxon>Pseudomonadati</taxon>
        <taxon>Pseudomonadota</taxon>
        <taxon>Gammaproteobacteria</taxon>
        <taxon>Alteromonadales</taxon>
        <taxon>Alteromonadaceae</taxon>
        <taxon>Alteromonas/Salinimonas group</taxon>
        <taxon>Alteromonas</taxon>
    </lineage>
</organism>
<evidence type="ECO:0000256" key="1">
    <source>
        <dbReference type="SAM" id="SignalP"/>
    </source>
</evidence>
<feature type="signal peptide" evidence="1">
    <location>
        <begin position="1"/>
        <end position="23"/>
    </location>
</feature>